<reference evidence="3" key="1">
    <citation type="submission" date="2021-01" db="EMBL/GenBank/DDBJ databases">
        <title>Genomic Encyclopedia of Type Strains, Phase IV (KMG-IV): sequencing the most valuable type-strain genomes for metagenomic binning, comparative biology and taxonomic classification.</title>
        <authorList>
            <person name="Goeker M."/>
        </authorList>
    </citation>
    <scope>NUCLEOTIDE SEQUENCE</scope>
    <source>
        <strain evidence="3">DSM 21943</strain>
    </source>
</reference>
<comment type="caution">
    <text evidence="3">The sequence shown here is derived from an EMBL/GenBank/DDBJ whole genome shotgun (WGS) entry which is preliminary data.</text>
</comment>
<dbReference type="EMBL" id="JAFBCV010000005">
    <property type="protein sequence ID" value="MBM7838682.1"/>
    <property type="molecule type" value="Genomic_DNA"/>
</dbReference>
<dbReference type="GO" id="GO:0016787">
    <property type="term" value="F:hydrolase activity"/>
    <property type="evidence" value="ECO:0007669"/>
    <property type="project" value="UniProtKB-KW"/>
</dbReference>
<name>A0ABS2ST46_9BACI</name>
<evidence type="ECO:0000256" key="1">
    <source>
        <dbReference type="SAM" id="Phobius"/>
    </source>
</evidence>
<dbReference type="Gene3D" id="3.30.1380.10">
    <property type="match status" value="1"/>
</dbReference>
<dbReference type="RefSeq" id="WP_051990966.1">
    <property type="nucleotide sequence ID" value="NZ_JAFBCV010000005.1"/>
</dbReference>
<dbReference type="PANTHER" id="PTHR34385:SF1">
    <property type="entry name" value="PEPTIDOGLYCAN L-ALANYL-D-GLUTAMATE ENDOPEPTIDASE CWLK"/>
    <property type="match status" value="1"/>
</dbReference>
<evidence type="ECO:0000313" key="3">
    <source>
        <dbReference type="EMBL" id="MBM7838682.1"/>
    </source>
</evidence>
<feature type="domain" description="Peptidase M15C" evidence="2">
    <location>
        <begin position="125"/>
        <end position="192"/>
    </location>
</feature>
<keyword evidence="3" id="KW-0378">Hydrolase</keyword>
<accession>A0ABS2ST46</accession>
<dbReference type="CDD" id="cd14845">
    <property type="entry name" value="L-Ala-D-Glu_peptidase_like"/>
    <property type="match status" value="1"/>
</dbReference>
<organism evidence="3 4">
    <name type="scientific">Shouchella xiaoxiensis</name>
    <dbReference type="NCBI Taxonomy" id="766895"/>
    <lineage>
        <taxon>Bacteria</taxon>
        <taxon>Bacillati</taxon>
        <taxon>Bacillota</taxon>
        <taxon>Bacilli</taxon>
        <taxon>Bacillales</taxon>
        <taxon>Bacillaceae</taxon>
        <taxon>Shouchella</taxon>
    </lineage>
</organism>
<proteinExistence type="predicted"/>
<dbReference type="EC" id="3.4.-.-" evidence="3"/>
<gene>
    <name evidence="3" type="ORF">JOC54_001941</name>
</gene>
<evidence type="ECO:0000259" key="2">
    <source>
        <dbReference type="Pfam" id="PF13539"/>
    </source>
</evidence>
<dbReference type="InterPro" id="IPR039561">
    <property type="entry name" value="Peptidase_M15C"/>
</dbReference>
<feature type="transmembrane region" description="Helical" evidence="1">
    <location>
        <begin position="7"/>
        <end position="25"/>
    </location>
</feature>
<keyword evidence="4" id="KW-1185">Reference proteome</keyword>
<keyword evidence="1" id="KW-0472">Membrane</keyword>
<dbReference type="Pfam" id="PF13539">
    <property type="entry name" value="Peptidase_M15_4"/>
    <property type="match status" value="1"/>
</dbReference>
<dbReference type="PANTHER" id="PTHR34385">
    <property type="entry name" value="D-ALANYL-D-ALANINE CARBOXYPEPTIDASE"/>
    <property type="match status" value="1"/>
</dbReference>
<evidence type="ECO:0000313" key="4">
    <source>
        <dbReference type="Proteomes" id="UP001179280"/>
    </source>
</evidence>
<dbReference type="InterPro" id="IPR009045">
    <property type="entry name" value="Zn_M74/Hedgehog-like"/>
</dbReference>
<dbReference type="InterPro" id="IPR052179">
    <property type="entry name" value="DD-CPase-like"/>
</dbReference>
<keyword evidence="1" id="KW-0812">Transmembrane</keyword>
<keyword evidence="1" id="KW-1133">Transmembrane helix</keyword>
<dbReference type="Proteomes" id="UP001179280">
    <property type="component" value="Unassembled WGS sequence"/>
</dbReference>
<dbReference type="SUPFAM" id="SSF55166">
    <property type="entry name" value="Hedgehog/DD-peptidase"/>
    <property type="match status" value="1"/>
</dbReference>
<sequence length="220" mass="24950">MRSFLKSFIFLFVCVALLIFMVFYINRDEAFNGVESDSFIDITHIENTLAQFISSDKPEVEIEEIIYAEGLHPIIEEKTEQLIEHAAAVGIDLMITDGFRSIEEQNELFRQGRSAGGKIVTNAMGGQSLHNFGLAVDYALLNQSGQPIWDLTYDGNNNGEPDWFEVAELAKDLGFEWGGDWTDFVDFPHLQMTFGYTIEEIQQALLEAEGEENEELLHLQ</sequence>
<protein>
    <submittedName>
        <fullName evidence="3">Peptidoglycan L-alanyl-D-glutamate endopeptidase CwlK</fullName>
        <ecNumber evidence="3">3.4.-.-</ecNumber>
    </submittedName>
</protein>